<keyword evidence="3" id="KW-1185">Reference proteome</keyword>
<reference evidence="2 3" key="1">
    <citation type="submission" date="2019-04" db="EMBL/GenBank/DDBJ databases">
        <title>A novel phosphate-accumulating bacterium identified in bioreactor for phosphate removal from wastewater.</title>
        <authorList>
            <person name="Kotlyarov R.Y."/>
            <person name="Beletsky A.V."/>
            <person name="Kallistova A.Y."/>
            <person name="Dorofeev A.G."/>
            <person name="Nikolaev Y.Y."/>
            <person name="Pimenov N.V."/>
            <person name="Ravin N.V."/>
            <person name="Mardanov A.V."/>
        </authorList>
    </citation>
    <scope>NUCLEOTIDE SEQUENCE [LARGE SCALE GENOMIC DNA]</scope>
    <source>
        <strain evidence="2 3">Bin19</strain>
    </source>
</reference>
<name>A0A5S4EHX9_9PROT</name>
<dbReference type="Gene3D" id="1.10.8.500">
    <property type="entry name" value="HAMP domain in histidine kinase"/>
    <property type="match status" value="1"/>
</dbReference>
<dbReference type="OrthoDB" id="9763018at2"/>
<gene>
    <name evidence="2" type="ORF">ACCUM_2748</name>
</gene>
<protein>
    <recommendedName>
        <fullName evidence="1">HAMP domain-containing protein</fullName>
    </recommendedName>
</protein>
<evidence type="ECO:0000313" key="3">
    <source>
        <dbReference type="Proteomes" id="UP000306324"/>
    </source>
</evidence>
<dbReference type="InterPro" id="IPR003660">
    <property type="entry name" value="HAMP_dom"/>
</dbReference>
<dbReference type="AlphaFoldDB" id="A0A5S4EHX9"/>
<evidence type="ECO:0000313" key="2">
    <source>
        <dbReference type="EMBL" id="TMQ74859.1"/>
    </source>
</evidence>
<comment type="caution">
    <text evidence="2">The sequence shown here is derived from an EMBL/GenBank/DDBJ whole genome shotgun (WGS) entry which is preliminary data.</text>
</comment>
<organism evidence="2 3">
    <name type="scientific">Candidatus Accumulibacter phosphatis</name>
    <dbReference type="NCBI Taxonomy" id="327160"/>
    <lineage>
        <taxon>Bacteria</taxon>
        <taxon>Pseudomonadati</taxon>
        <taxon>Pseudomonadota</taxon>
        <taxon>Betaproteobacteria</taxon>
        <taxon>Candidatus Accumulibacter</taxon>
    </lineage>
</organism>
<dbReference type="EMBL" id="SWAD01000143">
    <property type="protein sequence ID" value="TMQ74859.1"/>
    <property type="molecule type" value="Genomic_DNA"/>
</dbReference>
<evidence type="ECO:0000259" key="1">
    <source>
        <dbReference type="PROSITE" id="PS50885"/>
    </source>
</evidence>
<feature type="domain" description="HAMP" evidence="1">
    <location>
        <begin position="4"/>
        <end position="56"/>
    </location>
</feature>
<proteinExistence type="predicted"/>
<dbReference type="CDD" id="cd06225">
    <property type="entry name" value="HAMP"/>
    <property type="match status" value="1"/>
</dbReference>
<sequence length="66" mass="7054">MVMRSVVGRMRCAIKVAETVARGDLSRAPHDDGNDELGRLMGALGNMVDSLSNMEASAISRPPQIV</sequence>
<dbReference type="GO" id="GO:0007165">
    <property type="term" value="P:signal transduction"/>
    <property type="evidence" value="ECO:0007669"/>
    <property type="project" value="InterPro"/>
</dbReference>
<dbReference type="GO" id="GO:0016020">
    <property type="term" value="C:membrane"/>
    <property type="evidence" value="ECO:0007669"/>
    <property type="project" value="InterPro"/>
</dbReference>
<dbReference type="Proteomes" id="UP000306324">
    <property type="component" value="Unassembled WGS sequence"/>
</dbReference>
<dbReference type="SUPFAM" id="SSF158472">
    <property type="entry name" value="HAMP domain-like"/>
    <property type="match status" value="1"/>
</dbReference>
<dbReference type="Pfam" id="PF00672">
    <property type="entry name" value="HAMP"/>
    <property type="match status" value="1"/>
</dbReference>
<dbReference type="SMART" id="SM00304">
    <property type="entry name" value="HAMP"/>
    <property type="match status" value="1"/>
</dbReference>
<dbReference type="PROSITE" id="PS50885">
    <property type="entry name" value="HAMP"/>
    <property type="match status" value="1"/>
</dbReference>
<accession>A0A5S4EHX9</accession>